<dbReference type="AlphaFoldDB" id="M2QK52"/>
<protein>
    <submittedName>
        <fullName evidence="2">Uncharacterized protein</fullName>
    </submittedName>
</protein>
<evidence type="ECO:0000313" key="2">
    <source>
        <dbReference type="EMBL" id="EMD32485.1"/>
    </source>
</evidence>
<dbReference type="HOGENOM" id="CLU_544002_0_0_1"/>
<feature type="compositionally biased region" description="Basic and acidic residues" evidence="1">
    <location>
        <begin position="490"/>
        <end position="501"/>
    </location>
</feature>
<dbReference type="Proteomes" id="UP000016930">
    <property type="component" value="Unassembled WGS sequence"/>
</dbReference>
<evidence type="ECO:0000256" key="1">
    <source>
        <dbReference type="SAM" id="MobiDB-lite"/>
    </source>
</evidence>
<sequence>MRAPSARLTFCESTVADPVDFPPPPSSAELRAFWAQLSGHTQGRILEVNLTVYYGFIRELQCGARHAEARKTYQRRYNAIHRVGRRKVSKRVLESMQIYRQWQLDGIVGYASGHHVPSLAFDPLPSQYDNEIVRKLPTVDPMCSPSMIKGETELWTGLTMELERQQRTGGNWRLEWLEELQYEFELHLDSCRDAAISADSEEEIHTQRRLVAVFYQFMRLLSQGETVPDDASLDLALISQRRCHTASDTNSTVDVVVNLDQLSKFTGWGDYFSPNAVVHLLDWSQCRPKRDAEIAGLSRLLAREYASATIQKMIEPPRARGSLRKAADLITMVYAEKLSEPRLAETEAEFGLRRAFYKSRVTRAKLTPLGPETEAECKQRLHNISDRIYTWVKYQSEERLSRPPPSLEDESAPRQRRLTAWDMYKRERGHLEGDFVHQSGVEMWTSLVREEFQGLDPESLAYWESKAEEAYVPKKAGSEGSGGTPEESEKDAIDVEAERIK</sequence>
<gene>
    <name evidence="2" type="ORF">CERSUDRAFT_77486</name>
</gene>
<dbReference type="EMBL" id="KB445811">
    <property type="protein sequence ID" value="EMD32485.1"/>
    <property type="molecule type" value="Genomic_DNA"/>
</dbReference>
<name>M2QK52_CERS8</name>
<keyword evidence="3" id="KW-1185">Reference proteome</keyword>
<reference evidence="2 3" key="1">
    <citation type="journal article" date="2012" name="Proc. Natl. Acad. Sci. U.S.A.">
        <title>Comparative genomics of Ceriporiopsis subvermispora and Phanerochaete chrysosporium provide insight into selective ligninolysis.</title>
        <authorList>
            <person name="Fernandez-Fueyo E."/>
            <person name="Ruiz-Duenas F.J."/>
            <person name="Ferreira P."/>
            <person name="Floudas D."/>
            <person name="Hibbett D.S."/>
            <person name="Canessa P."/>
            <person name="Larrondo L.F."/>
            <person name="James T.Y."/>
            <person name="Seelenfreund D."/>
            <person name="Lobos S."/>
            <person name="Polanco R."/>
            <person name="Tello M."/>
            <person name="Honda Y."/>
            <person name="Watanabe T."/>
            <person name="Watanabe T."/>
            <person name="Ryu J.S."/>
            <person name="Kubicek C.P."/>
            <person name="Schmoll M."/>
            <person name="Gaskell J."/>
            <person name="Hammel K.E."/>
            <person name="St John F.J."/>
            <person name="Vanden Wymelenberg A."/>
            <person name="Sabat G."/>
            <person name="Splinter BonDurant S."/>
            <person name="Syed K."/>
            <person name="Yadav J.S."/>
            <person name="Doddapaneni H."/>
            <person name="Subramanian V."/>
            <person name="Lavin J.L."/>
            <person name="Oguiza J.A."/>
            <person name="Perez G."/>
            <person name="Pisabarro A.G."/>
            <person name="Ramirez L."/>
            <person name="Santoyo F."/>
            <person name="Master E."/>
            <person name="Coutinho P.M."/>
            <person name="Henrissat B."/>
            <person name="Lombard V."/>
            <person name="Magnuson J.K."/>
            <person name="Kuees U."/>
            <person name="Hori C."/>
            <person name="Igarashi K."/>
            <person name="Samejima M."/>
            <person name="Held B.W."/>
            <person name="Barry K.W."/>
            <person name="LaButti K.M."/>
            <person name="Lapidus A."/>
            <person name="Lindquist E.A."/>
            <person name="Lucas S.M."/>
            <person name="Riley R."/>
            <person name="Salamov A.A."/>
            <person name="Hoffmeister D."/>
            <person name="Schwenk D."/>
            <person name="Hadar Y."/>
            <person name="Yarden O."/>
            <person name="de Vries R.P."/>
            <person name="Wiebenga A."/>
            <person name="Stenlid J."/>
            <person name="Eastwood D."/>
            <person name="Grigoriev I.V."/>
            <person name="Berka R.M."/>
            <person name="Blanchette R.A."/>
            <person name="Kersten P."/>
            <person name="Martinez A.T."/>
            <person name="Vicuna R."/>
            <person name="Cullen D."/>
        </authorList>
    </citation>
    <scope>NUCLEOTIDE SEQUENCE [LARGE SCALE GENOMIC DNA]</scope>
    <source>
        <strain evidence="2 3">B</strain>
    </source>
</reference>
<evidence type="ECO:0000313" key="3">
    <source>
        <dbReference type="Proteomes" id="UP000016930"/>
    </source>
</evidence>
<organism evidence="2 3">
    <name type="scientific">Ceriporiopsis subvermispora (strain B)</name>
    <name type="common">White-rot fungus</name>
    <name type="synonym">Gelatoporia subvermispora</name>
    <dbReference type="NCBI Taxonomy" id="914234"/>
    <lineage>
        <taxon>Eukaryota</taxon>
        <taxon>Fungi</taxon>
        <taxon>Dikarya</taxon>
        <taxon>Basidiomycota</taxon>
        <taxon>Agaricomycotina</taxon>
        <taxon>Agaricomycetes</taxon>
        <taxon>Polyporales</taxon>
        <taxon>Gelatoporiaceae</taxon>
        <taxon>Gelatoporia</taxon>
    </lineage>
</organism>
<accession>M2QK52</accession>
<proteinExistence type="predicted"/>
<feature type="region of interest" description="Disordered" evidence="1">
    <location>
        <begin position="471"/>
        <end position="501"/>
    </location>
</feature>